<dbReference type="PROSITE" id="PS51257">
    <property type="entry name" value="PROKAR_LIPOPROTEIN"/>
    <property type="match status" value="1"/>
</dbReference>
<feature type="signal peptide" evidence="1">
    <location>
        <begin position="1"/>
        <end position="20"/>
    </location>
</feature>
<proteinExistence type="predicted"/>
<dbReference type="OrthoDB" id="5490689at2"/>
<dbReference type="EMBL" id="RAWE01000135">
    <property type="protein sequence ID" value="RKG98674.1"/>
    <property type="molecule type" value="Genomic_DNA"/>
</dbReference>
<accession>A0A3A8K2I3</accession>
<comment type="caution">
    <text evidence="2">The sequence shown here is derived from an EMBL/GenBank/DDBJ whole genome shotgun (WGS) entry which is preliminary data.</text>
</comment>
<evidence type="ECO:0000313" key="3">
    <source>
        <dbReference type="Proteomes" id="UP000268313"/>
    </source>
</evidence>
<sequence length="326" mass="35589">MREPLMRTLALALPCLLAVACGGDFSNDDLEFQNALPQREDLAAKLPDSARSGQGLGTRVQRLSASLVLGGTSELALQAYAAGTQFNTSVDGLLSMLELFRNAPPTTRETDRRIWGPFPADDHPGHELRFVMNRQGDSFAYLLQFRPKGGGEGAWWTYLPGTFKADGGIRKGEGTLALDLKEARDNGFDTKEATALDRLDIGYQTRALPTRVELLFTGAGASVPLTRYASRQTPEGLGEMAFRLPGEDLIPGGLLETLDIVARWTPDGRGVLVLNILEGDAKGAQYTECWDTRTRITFMQRNWDFITPTEGNRATCPDVSALDPVP</sequence>
<name>A0A3A8K2I3_9BACT</name>
<gene>
    <name evidence="2" type="ORF">D7X32_28795</name>
</gene>
<evidence type="ECO:0000256" key="1">
    <source>
        <dbReference type="SAM" id="SignalP"/>
    </source>
</evidence>
<reference evidence="3" key="1">
    <citation type="submission" date="2018-09" db="EMBL/GenBank/DDBJ databases">
        <authorList>
            <person name="Livingstone P.G."/>
            <person name="Whitworth D.E."/>
        </authorList>
    </citation>
    <scope>NUCLEOTIDE SEQUENCE [LARGE SCALE GENOMIC DNA]</scope>
    <source>
        <strain evidence="3">CA043D</strain>
    </source>
</reference>
<dbReference type="AlphaFoldDB" id="A0A3A8K2I3"/>
<dbReference type="Proteomes" id="UP000268313">
    <property type="component" value="Unassembled WGS sequence"/>
</dbReference>
<organism evidence="2 3">
    <name type="scientific">Corallococcus carmarthensis</name>
    <dbReference type="NCBI Taxonomy" id="2316728"/>
    <lineage>
        <taxon>Bacteria</taxon>
        <taxon>Pseudomonadati</taxon>
        <taxon>Myxococcota</taxon>
        <taxon>Myxococcia</taxon>
        <taxon>Myxococcales</taxon>
        <taxon>Cystobacterineae</taxon>
        <taxon>Myxococcaceae</taxon>
        <taxon>Corallococcus</taxon>
    </lineage>
</organism>
<keyword evidence="3" id="KW-1185">Reference proteome</keyword>
<evidence type="ECO:0000313" key="2">
    <source>
        <dbReference type="EMBL" id="RKG98674.1"/>
    </source>
</evidence>
<keyword evidence="1" id="KW-0732">Signal</keyword>
<evidence type="ECO:0008006" key="4">
    <source>
        <dbReference type="Google" id="ProtNLM"/>
    </source>
</evidence>
<protein>
    <recommendedName>
        <fullName evidence="4">Lipoprotein</fullName>
    </recommendedName>
</protein>
<feature type="chain" id="PRO_5017190319" description="Lipoprotein" evidence="1">
    <location>
        <begin position="21"/>
        <end position="326"/>
    </location>
</feature>